<dbReference type="PANTHER" id="PTHR46580">
    <property type="entry name" value="SENSOR KINASE-RELATED"/>
    <property type="match status" value="1"/>
</dbReference>
<sequence>MRDVTMANTFDASAILRLAPGPGWGWILGLGLAGTVALWAVPARAQVDFAPPATFAAGAGPYAAALGDLDDDGDLDIVTANSDSDNVTVLLGDGRGSFAAVGTFAVGGSEPESVALGDIDGDGDLDIVTADSDFNAAGLSVLANQGNGSFAAPNRLLVAGFPDFVTLGDMDNDTDTDILALASNSGDLTVLFNNGSGGFAMSATYSVGELPQSAALSDIDADGDLDIAVVDSRSDQVSVLLNDGRGGFAPAGNFAVDGPTSLALGDVDGDGDLDIVTANYFSDTGGGVAVLLGDGRGNFGPRRDFLATGASFAGLTDLDSDGDLDIVSNNAGDNQALVLLGNGRGNFTVATPFATGGVGPFGVALGDIDADGNPDIVAANVGSDNVAVLLNTFELGATPTITALNLPFGRPGIGVFIHGTGFTGISSVTFEKLGPGRVPAQFTVVSSTEINAVVPVGTASGRIVITTASGKIAISPQRFTAIRPPFGK</sequence>
<dbReference type="InterPro" id="IPR013783">
    <property type="entry name" value="Ig-like_fold"/>
</dbReference>
<evidence type="ECO:0000256" key="2">
    <source>
        <dbReference type="SAM" id="Phobius"/>
    </source>
</evidence>
<keyword evidence="1" id="KW-0732">Signal</keyword>
<evidence type="ECO:0000313" key="3">
    <source>
        <dbReference type="EMBL" id="BAC90380.1"/>
    </source>
</evidence>
<organism evidence="3 4">
    <name type="scientific">Gloeobacter violaceus (strain ATCC 29082 / PCC 7421)</name>
    <dbReference type="NCBI Taxonomy" id="251221"/>
    <lineage>
        <taxon>Bacteria</taxon>
        <taxon>Bacillati</taxon>
        <taxon>Cyanobacteriota</taxon>
        <taxon>Cyanophyceae</taxon>
        <taxon>Gloeobacterales</taxon>
        <taxon>Gloeobacteraceae</taxon>
        <taxon>Gloeobacter</taxon>
    </lineage>
</organism>
<accession>Q7NHU6</accession>
<dbReference type="SUPFAM" id="SSF69318">
    <property type="entry name" value="Integrin alpha N-terminal domain"/>
    <property type="match status" value="1"/>
</dbReference>
<dbReference type="InParanoid" id="Q7NHU6"/>
<dbReference type="Proteomes" id="UP000000557">
    <property type="component" value="Chromosome"/>
</dbReference>
<dbReference type="Gene3D" id="2.60.40.10">
    <property type="entry name" value="Immunoglobulins"/>
    <property type="match status" value="1"/>
</dbReference>
<dbReference type="HOGENOM" id="CLU_043935_0_0_3"/>
<dbReference type="InterPro" id="IPR014756">
    <property type="entry name" value="Ig_E-set"/>
</dbReference>
<keyword evidence="2" id="KW-1133">Transmembrane helix</keyword>
<dbReference type="eggNOG" id="COG2706">
    <property type="taxonomic scope" value="Bacteria"/>
</dbReference>
<keyword evidence="2" id="KW-0472">Membrane</keyword>
<dbReference type="EnsemblBacteria" id="BAC90380">
    <property type="protein sequence ID" value="BAC90380"/>
    <property type="gene ID" value="BAC90380"/>
</dbReference>
<dbReference type="OrthoDB" id="468588at2"/>
<dbReference type="STRING" id="251221.gene:10759936"/>
<dbReference type="AlphaFoldDB" id="Q7NHU6"/>
<reference evidence="3 4" key="1">
    <citation type="journal article" date="2003" name="DNA Res.">
        <title>Complete genome structure of Gloeobacter violaceus PCC 7421, a cyanobacterium that lacks thylakoids.</title>
        <authorList>
            <person name="Nakamura Y."/>
            <person name="Kaneko T."/>
            <person name="Sato S."/>
            <person name="Mimuro M."/>
            <person name="Miyashita H."/>
            <person name="Tsuchiya T."/>
            <person name="Sasamoto S."/>
            <person name="Watanabe A."/>
            <person name="Kawashima K."/>
            <person name="Kishida Y."/>
            <person name="Kiyokawa C."/>
            <person name="Kohara M."/>
            <person name="Matsumoto M."/>
            <person name="Matsuno A."/>
            <person name="Nakazaki N."/>
            <person name="Shimpo S."/>
            <person name="Takeuchi C."/>
            <person name="Yamada M."/>
            <person name="Tabata S."/>
        </authorList>
    </citation>
    <scope>NUCLEOTIDE SEQUENCE [LARGE SCALE GENOMIC DNA]</scope>
    <source>
        <strain evidence="4">ATCC 29082 / PCC 7421</strain>
    </source>
</reference>
<dbReference type="PhylomeDB" id="Q7NHU6"/>
<reference evidence="3 4" key="2">
    <citation type="journal article" date="2003" name="DNA Res.">
        <title>Complete genome structure of Gloeobacter violaceus PCC 7421, a cyanobacterium that lacks thylakoids (supplement).</title>
        <authorList>
            <person name="Nakamura Y."/>
            <person name="Kaneko T."/>
            <person name="Sato S."/>
            <person name="Mimuro M."/>
            <person name="Miyashita H."/>
            <person name="Tsuchiya T."/>
            <person name="Sasamoto S."/>
            <person name="Watanabe A."/>
            <person name="Kawashima K."/>
            <person name="Kishida Y."/>
            <person name="Kiyokawa C."/>
            <person name="Kohara M."/>
            <person name="Matsumoto M."/>
            <person name="Matsuno A."/>
            <person name="Nakazaki N."/>
            <person name="Shimpo S."/>
            <person name="Takeuchi C."/>
            <person name="Yamada M."/>
            <person name="Tabata S."/>
        </authorList>
    </citation>
    <scope>NUCLEOTIDE SEQUENCE [LARGE SCALE GENOMIC DNA]</scope>
    <source>
        <strain evidence="4">ATCC 29082 / PCC 7421</strain>
    </source>
</reference>
<keyword evidence="4" id="KW-1185">Reference proteome</keyword>
<dbReference type="EMBL" id="BA000045">
    <property type="protein sequence ID" value="BAC90380.1"/>
    <property type="molecule type" value="Genomic_DNA"/>
</dbReference>
<dbReference type="Gene3D" id="2.30.30.100">
    <property type="match status" value="3"/>
</dbReference>
<dbReference type="KEGG" id="gvi:gll2439"/>
<gene>
    <name evidence="3" type="ordered locus">gll2439</name>
</gene>
<keyword evidence="2" id="KW-0812">Transmembrane</keyword>
<proteinExistence type="predicted"/>
<dbReference type="Pfam" id="PF13517">
    <property type="entry name" value="FG-GAP_3"/>
    <property type="match status" value="3"/>
</dbReference>
<dbReference type="SUPFAM" id="SSF81296">
    <property type="entry name" value="E set domains"/>
    <property type="match status" value="1"/>
</dbReference>
<dbReference type="PATRIC" id="fig|251221.4.peg.2475"/>
<name>Q7NHU6_GLOVI</name>
<dbReference type="InterPro" id="IPR013517">
    <property type="entry name" value="FG-GAP"/>
</dbReference>
<protein>
    <submittedName>
        <fullName evidence="3">Gll2439 protein</fullName>
    </submittedName>
</protein>
<dbReference type="PANTHER" id="PTHR46580:SF2">
    <property type="entry name" value="MAM DOMAIN-CONTAINING PROTEIN"/>
    <property type="match status" value="1"/>
</dbReference>
<feature type="transmembrane region" description="Helical" evidence="2">
    <location>
        <begin position="23"/>
        <end position="41"/>
    </location>
</feature>
<evidence type="ECO:0000313" key="4">
    <source>
        <dbReference type="Proteomes" id="UP000000557"/>
    </source>
</evidence>
<evidence type="ECO:0000256" key="1">
    <source>
        <dbReference type="ARBA" id="ARBA00022729"/>
    </source>
</evidence>
<dbReference type="InterPro" id="IPR028994">
    <property type="entry name" value="Integrin_alpha_N"/>
</dbReference>